<dbReference type="PANTHER" id="PTHR46401:SF2">
    <property type="entry name" value="GLYCOSYLTRANSFERASE WBBK-RELATED"/>
    <property type="match status" value="1"/>
</dbReference>
<name>A0A4S8HXL9_9BACT</name>
<evidence type="ECO:0000256" key="1">
    <source>
        <dbReference type="ARBA" id="ARBA00022679"/>
    </source>
</evidence>
<dbReference type="Proteomes" id="UP000306918">
    <property type="component" value="Unassembled WGS sequence"/>
</dbReference>
<protein>
    <submittedName>
        <fullName evidence="4">Glycosyltransferase family 4 protein</fullName>
    </submittedName>
</protein>
<dbReference type="GO" id="GO:0016757">
    <property type="term" value="F:glycosyltransferase activity"/>
    <property type="evidence" value="ECO:0007669"/>
    <property type="project" value="InterPro"/>
</dbReference>
<dbReference type="EMBL" id="STFF01000002">
    <property type="protein sequence ID" value="THU40245.1"/>
    <property type="molecule type" value="Genomic_DNA"/>
</dbReference>
<accession>A0A4S8HXL9</accession>
<dbReference type="Pfam" id="PF13439">
    <property type="entry name" value="Glyco_transf_4"/>
    <property type="match status" value="1"/>
</dbReference>
<keyword evidence="5" id="KW-1185">Reference proteome</keyword>
<dbReference type="OrthoDB" id="9801609at2"/>
<organism evidence="4 5">
    <name type="scientific">Niastella caeni</name>
    <dbReference type="NCBI Taxonomy" id="2569763"/>
    <lineage>
        <taxon>Bacteria</taxon>
        <taxon>Pseudomonadati</taxon>
        <taxon>Bacteroidota</taxon>
        <taxon>Chitinophagia</taxon>
        <taxon>Chitinophagales</taxon>
        <taxon>Chitinophagaceae</taxon>
        <taxon>Niastella</taxon>
    </lineage>
</organism>
<comment type="caution">
    <text evidence="4">The sequence shown here is derived from an EMBL/GenBank/DDBJ whole genome shotgun (WGS) entry which is preliminary data.</text>
</comment>
<feature type="domain" description="Glycosyl transferase family 1" evidence="2">
    <location>
        <begin position="198"/>
        <end position="362"/>
    </location>
</feature>
<dbReference type="SUPFAM" id="SSF53756">
    <property type="entry name" value="UDP-Glycosyltransferase/glycogen phosphorylase"/>
    <property type="match status" value="1"/>
</dbReference>
<dbReference type="InterPro" id="IPR028098">
    <property type="entry name" value="Glyco_trans_4-like_N"/>
</dbReference>
<evidence type="ECO:0000259" key="3">
    <source>
        <dbReference type="Pfam" id="PF13439"/>
    </source>
</evidence>
<gene>
    <name evidence="4" type="ORF">FAM09_10275</name>
</gene>
<keyword evidence="1 4" id="KW-0808">Transferase</keyword>
<dbReference type="PANTHER" id="PTHR46401">
    <property type="entry name" value="GLYCOSYLTRANSFERASE WBBK-RELATED"/>
    <property type="match status" value="1"/>
</dbReference>
<proteinExistence type="predicted"/>
<evidence type="ECO:0000313" key="5">
    <source>
        <dbReference type="Proteomes" id="UP000306918"/>
    </source>
</evidence>
<dbReference type="InterPro" id="IPR001296">
    <property type="entry name" value="Glyco_trans_1"/>
</dbReference>
<dbReference type="RefSeq" id="WP_136576998.1">
    <property type="nucleotide sequence ID" value="NZ_STFF01000002.1"/>
</dbReference>
<evidence type="ECO:0000259" key="2">
    <source>
        <dbReference type="Pfam" id="PF00534"/>
    </source>
</evidence>
<sequence length="384" mass="43899">MIIGFDAKRAFQNKTGLGNYSRTLLTSLNEYFPQHQCLLFTPKRTPLLKTEGSPNLRVITPEWQPAKKFPSLWRSLWMTRDLKKYNIPLYHGLSNELPAGINKTGIRSVVTIHDLIFEMFPHQYDKGEVWVYKKKFRNACQQADAIIATSEHTKTDIINIYKVHPEKVHVCYQSCDVAYGQPLSPVMISQIKKQYHLPETYFLYVGSIIERKNLLTVCKALHALKNKCEIPLVVIGEGKQYKKKVQQWLAQHNLLHQVIFLSEMETSKNSPDYQTGRHFPAIYQGAKAFIYPSMYEGFGIPVLEALHSHIPVITTNSSSLPEVGGDAALYFEPNDVEGLCDALINAAYNDTIRQHCINKAQQQILQFTRQKFAASVLNVYHSLI</sequence>
<dbReference type="CDD" id="cd03809">
    <property type="entry name" value="GT4_MtfB-like"/>
    <property type="match status" value="1"/>
</dbReference>
<feature type="domain" description="Glycosyltransferase subfamily 4-like N-terminal" evidence="3">
    <location>
        <begin position="16"/>
        <end position="177"/>
    </location>
</feature>
<reference evidence="4 5" key="1">
    <citation type="submission" date="2019-04" db="EMBL/GenBank/DDBJ databases">
        <title>Niastella caeni sp. nov., isolated from activated sludge.</title>
        <authorList>
            <person name="Sheng M."/>
        </authorList>
    </citation>
    <scope>NUCLEOTIDE SEQUENCE [LARGE SCALE GENOMIC DNA]</scope>
    <source>
        <strain evidence="4 5">HX-2-15</strain>
    </source>
</reference>
<evidence type="ECO:0000313" key="4">
    <source>
        <dbReference type="EMBL" id="THU40245.1"/>
    </source>
</evidence>
<dbReference type="AlphaFoldDB" id="A0A4S8HXL9"/>
<dbReference type="Gene3D" id="3.40.50.2000">
    <property type="entry name" value="Glycogen Phosphorylase B"/>
    <property type="match status" value="2"/>
</dbReference>
<dbReference type="Pfam" id="PF00534">
    <property type="entry name" value="Glycos_transf_1"/>
    <property type="match status" value="1"/>
</dbReference>